<protein>
    <submittedName>
        <fullName evidence="1">Uncharacterized protein</fullName>
    </submittedName>
</protein>
<gene>
    <name evidence="1" type="ORF">BHYA_0185g00210</name>
</gene>
<keyword evidence="2" id="KW-1185">Reference proteome</keyword>
<reference evidence="1 2" key="1">
    <citation type="submission" date="2017-12" db="EMBL/GenBank/DDBJ databases">
        <title>Comparative genomics of Botrytis spp.</title>
        <authorList>
            <person name="Valero-Jimenez C.A."/>
            <person name="Tapia P."/>
            <person name="Veloso J."/>
            <person name="Silva-Moreno E."/>
            <person name="Staats M."/>
            <person name="Valdes J.H."/>
            <person name="Van Kan J.A.L."/>
        </authorList>
    </citation>
    <scope>NUCLEOTIDE SEQUENCE [LARGE SCALE GENOMIC DNA]</scope>
    <source>
        <strain evidence="1 2">Bh0001</strain>
    </source>
</reference>
<proteinExistence type="predicted"/>
<dbReference type="AlphaFoldDB" id="A0A4Z1GLV7"/>
<comment type="caution">
    <text evidence="1">The sequence shown here is derived from an EMBL/GenBank/DDBJ whole genome shotgun (WGS) entry which is preliminary data.</text>
</comment>
<name>A0A4Z1GLV7_9HELO</name>
<organism evidence="1 2">
    <name type="scientific">Botrytis hyacinthi</name>
    <dbReference type="NCBI Taxonomy" id="278943"/>
    <lineage>
        <taxon>Eukaryota</taxon>
        <taxon>Fungi</taxon>
        <taxon>Dikarya</taxon>
        <taxon>Ascomycota</taxon>
        <taxon>Pezizomycotina</taxon>
        <taxon>Leotiomycetes</taxon>
        <taxon>Helotiales</taxon>
        <taxon>Sclerotiniaceae</taxon>
        <taxon>Botrytis</taxon>
    </lineage>
</organism>
<accession>A0A4Z1GLV7</accession>
<dbReference type="EMBL" id="PQXK01000185">
    <property type="protein sequence ID" value="TGO34717.1"/>
    <property type="molecule type" value="Genomic_DNA"/>
</dbReference>
<dbReference type="Proteomes" id="UP000297814">
    <property type="component" value="Unassembled WGS sequence"/>
</dbReference>
<sequence length="84" mass="9431">MPELSFGGYQTKLTVLAFSLNLIGQKLISDADVEKAPFFDNAIMKYAKYEAKLTSDEARNLECIDAQIMNRGRIPNSKEESNVK</sequence>
<evidence type="ECO:0000313" key="2">
    <source>
        <dbReference type="Proteomes" id="UP000297814"/>
    </source>
</evidence>
<evidence type="ECO:0000313" key="1">
    <source>
        <dbReference type="EMBL" id="TGO34717.1"/>
    </source>
</evidence>